<reference evidence="2" key="1">
    <citation type="submission" date="2018-06" db="EMBL/GenBank/DDBJ databases">
        <authorList>
            <person name="Zhirakovskaya E."/>
        </authorList>
    </citation>
    <scope>NUCLEOTIDE SEQUENCE</scope>
</reference>
<sequence length="68" mass="7353">MNYSPCKQSGFAMPAMFIAVAIAFMASLNVKGEDGTTVAEAMGMDTGKQTEFSAIERQEKTSPLWVDD</sequence>
<evidence type="ECO:0000313" key="2">
    <source>
        <dbReference type="EMBL" id="VAW80498.1"/>
    </source>
</evidence>
<organism evidence="2">
    <name type="scientific">hydrothermal vent metagenome</name>
    <dbReference type="NCBI Taxonomy" id="652676"/>
    <lineage>
        <taxon>unclassified sequences</taxon>
        <taxon>metagenomes</taxon>
        <taxon>ecological metagenomes</taxon>
    </lineage>
</organism>
<protein>
    <submittedName>
        <fullName evidence="2">Uncharacterized protein</fullName>
    </submittedName>
</protein>
<dbReference type="EMBL" id="UOFN01000128">
    <property type="protein sequence ID" value="VAW80498.1"/>
    <property type="molecule type" value="Genomic_DNA"/>
</dbReference>
<feature type="region of interest" description="Disordered" evidence="1">
    <location>
        <begin position="47"/>
        <end position="68"/>
    </location>
</feature>
<accession>A0A3B0YHV2</accession>
<dbReference type="AlphaFoldDB" id="A0A3B0YHV2"/>
<proteinExistence type="predicted"/>
<gene>
    <name evidence="2" type="ORF">MNBD_GAMMA15-691</name>
</gene>
<name>A0A3B0YHV2_9ZZZZ</name>
<evidence type="ECO:0000256" key="1">
    <source>
        <dbReference type="SAM" id="MobiDB-lite"/>
    </source>
</evidence>